<evidence type="ECO:0000256" key="1">
    <source>
        <dbReference type="ARBA" id="ARBA00008348"/>
    </source>
</evidence>
<evidence type="ECO:0000256" key="4">
    <source>
        <dbReference type="ARBA" id="ARBA00036749"/>
    </source>
</evidence>
<sequence>MAIGRSRLDKLLSEKLNIKRKDVRLLLAQKRVAVDGCLALDIDLIVDTFSQITVDDEPVQANQAKYVMLHKPVGVVSATKDDIHKTVIDLLDFEYKDSLHIAGRLDLNSSGLLLLTNDSRWSEMLSKPDNKVAKEYHVTLANKLTVDMIPAFLNGMYFEFEDITTKPATLEILSDYVAKVELIEGKYHQIKRMFGRFRNPVVKLHRQSIGNLQLDATLMPGESRELHPFEVQSI</sequence>
<evidence type="ECO:0000256" key="3">
    <source>
        <dbReference type="ARBA" id="ARBA00023235"/>
    </source>
</evidence>
<dbReference type="SUPFAM" id="SSF55174">
    <property type="entry name" value="Alpha-L RNA-binding motif"/>
    <property type="match status" value="1"/>
</dbReference>
<keyword evidence="2 6" id="KW-0694">RNA-binding</keyword>
<evidence type="ECO:0000256" key="5">
    <source>
        <dbReference type="ARBA" id="ARBA00037590"/>
    </source>
</evidence>
<dbReference type="InterPro" id="IPR050343">
    <property type="entry name" value="RsuA_PseudoU_synthase"/>
</dbReference>
<dbReference type="Gene3D" id="3.30.70.580">
    <property type="entry name" value="Pseudouridine synthase I, catalytic domain, N-terminal subdomain"/>
    <property type="match status" value="1"/>
</dbReference>
<comment type="function">
    <text evidence="5">Responsible for synthesis of pseudouridine from uracil-516 in 16S ribosomal RNA.</text>
</comment>
<dbReference type="InterPro" id="IPR020094">
    <property type="entry name" value="TruA/RsuA/RluB/E/F_N"/>
</dbReference>
<evidence type="ECO:0000256" key="7">
    <source>
        <dbReference type="RuleBase" id="RU003887"/>
    </source>
</evidence>
<evidence type="ECO:0000256" key="2">
    <source>
        <dbReference type="ARBA" id="ARBA00022884"/>
    </source>
</evidence>
<dbReference type="PROSITE" id="PS50889">
    <property type="entry name" value="S4"/>
    <property type="match status" value="1"/>
</dbReference>
<dbReference type="InterPro" id="IPR000748">
    <property type="entry name" value="PsdUridine_synth_RsuA/RluB/E/F"/>
</dbReference>
<dbReference type="SUPFAM" id="SSF55120">
    <property type="entry name" value="Pseudouridine synthase"/>
    <property type="match status" value="1"/>
</dbReference>
<evidence type="ECO:0000259" key="8">
    <source>
        <dbReference type="Pfam" id="PF00849"/>
    </source>
</evidence>
<dbReference type="PANTHER" id="PTHR47683">
    <property type="entry name" value="PSEUDOURIDINE SYNTHASE FAMILY PROTEIN-RELATED"/>
    <property type="match status" value="1"/>
</dbReference>
<proteinExistence type="inferred from homology"/>
<evidence type="ECO:0000313" key="10">
    <source>
        <dbReference type="Proteomes" id="UP001248581"/>
    </source>
</evidence>
<keyword evidence="3 7" id="KW-0413">Isomerase</keyword>
<accession>A0ABY9TGD0</accession>
<evidence type="ECO:0000256" key="6">
    <source>
        <dbReference type="PROSITE-ProRule" id="PRU00182"/>
    </source>
</evidence>
<dbReference type="Pfam" id="PF00849">
    <property type="entry name" value="PseudoU_synth_2"/>
    <property type="match status" value="1"/>
</dbReference>
<dbReference type="CDD" id="cd02553">
    <property type="entry name" value="PseudoU_synth_RsuA"/>
    <property type="match status" value="1"/>
</dbReference>
<dbReference type="NCBIfam" id="TIGR00093">
    <property type="entry name" value="pseudouridine synthase"/>
    <property type="match status" value="1"/>
</dbReference>
<dbReference type="InterPro" id="IPR018496">
    <property type="entry name" value="PsdUridine_synth_RsuA/RluB_CS"/>
</dbReference>
<comment type="similarity">
    <text evidence="1 7">Belongs to the pseudouridine synthase RsuA family.</text>
</comment>
<protein>
    <recommendedName>
        <fullName evidence="7">Pseudouridine synthase</fullName>
        <ecNumber evidence="7">5.4.99.-</ecNumber>
    </recommendedName>
</protein>
<dbReference type="CDD" id="cd00165">
    <property type="entry name" value="S4"/>
    <property type="match status" value="1"/>
</dbReference>
<dbReference type="InterPro" id="IPR020103">
    <property type="entry name" value="PsdUridine_synth_cat_dom_sf"/>
</dbReference>
<dbReference type="Gene3D" id="3.30.70.1560">
    <property type="entry name" value="Alpha-L RNA-binding motif"/>
    <property type="match status" value="1"/>
</dbReference>
<dbReference type="EC" id="5.4.99.-" evidence="7"/>
<feature type="domain" description="Pseudouridine synthase RsuA/RluA-like" evidence="8">
    <location>
        <begin position="65"/>
        <end position="194"/>
    </location>
</feature>
<gene>
    <name evidence="9" type="ORF">RI845_14250</name>
</gene>
<evidence type="ECO:0000313" key="9">
    <source>
        <dbReference type="EMBL" id="WNC67674.1"/>
    </source>
</evidence>
<dbReference type="EMBL" id="CP134146">
    <property type="protein sequence ID" value="WNC67674.1"/>
    <property type="molecule type" value="Genomic_DNA"/>
</dbReference>
<reference evidence="10" key="1">
    <citation type="submission" date="2023-09" db="EMBL/GenBank/DDBJ databases">
        <authorList>
            <person name="Li S."/>
            <person name="Li X."/>
            <person name="Zhang C."/>
            <person name="Zhao Z."/>
        </authorList>
    </citation>
    <scope>NUCLEOTIDE SEQUENCE [LARGE SCALE GENOMIC DNA]</scope>
    <source>
        <strain evidence="10">SQ345</strain>
    </source>
</reference>
<organism evidence="9 10">
    <name type="scientific">Thalassotalea nanhaiensis</name>
    <dbReference type="NCBI Taxonomy" id="3065648"/>
    <lineage>
        <taxon>Bacteria</taxon>
        <taxon>Pseudomonadati</taxon>
        <taxon>Pseudomonadota</taxon>
        <taxon>Gammaproteobacteria</taxon>
        <taxon>Alteromonadales</taxon>
        <taxon>Colwelliaceae</taxon>
        <taxon>Thalassotalea</taxon>
    </lineage>
</organism>
<name>A0ABY9TGD0_9GAMM</name>
<dbReference type="PROSITE" id="PS01149">
    <property type="entry name" value="PSI_RSU"/>
    <property type="match status" value="1"/>
</dbReference>
<dbReference type="PANTHER" id="PTHR47683:SF4">
    <property type="entry name" value="PSEUDOURIDINE SYNTHASE"/>
    <property type="match status" value="1"/>
</dbReference>
<dbReference type="InterPro" id="IPR006145">
    <property type="entry name" value="PsdUridine_synth_RsuA/RluA"/>
</dbReference>
<dbReference type="InterPro" id="IPR042092">
    <property type="entry name" value="PsdUridine_s_RsuA/RluB/E/F_cat"/>
</dbReference>
<dbReference type="Proteomes" id="UP001248581">
    <property type="component" value="Chromosome"/>
</dbReference>
<keyword evidence="10" id="KW-1185">Reference proteome</keyword>
<dbReference type="InterPro" id="IPR036986">
    <property type="entry name" value="S4_RNA-bd_sf"/>
</dbReference>
<comment type="catalytic activity">
    <reaction evidence="4">
        <text>uridine(516) in 16S rRNA = pseudouridine(516) in 16S rRNA</text>
        <dbReference type="Rhea" id="RHEA:38867"/>
        <dbReference type="Rhea" id="RHEA-COMP:10089"/>
        <dbReference type="Rhea" id="RHEA-COMP:10090"/>
        <dbReference type="ChEBI" id="CHEBI:65314"/>
        <dbReference type="ChEBI" id="CHEBI:65315"/>
        <dbReference type="EC" id="5.4.99.19"/>
    </reaction>
</comment>
<dbReference type="Gene3D" id="3.10.290.10">
    <property type="entry name" value="RNA-binding S4 domain"/>
    <property type="match status" value="1"/>
</dbReference>
<dbReference type="RefSeq" id="WP_348386833.1">
    <property type="nucleotide sequence ID" value="NZ_CP134146.1"/>
</dbReference>